<dbReference type="GO" id="GO:0046872">
    <property type="term" value="F:metal ion binding"/>
    <property type="evidence" value="ECO:0007669"/>
    <property type="project" value="UniProtKB-KW"/>
</dbReference>
<reference evidence="6 7" key="1">
    <citation type="submission" date="2015-01" db="EMBL/GenBank/DDBJ databases">
        <title>The Genome Sequence of Fonsecaea pedrosoi CBS 271.37.</title>
        <authorList>
            <consortium name="The Broad Institute Genomics Platform"/>
            <person name="Cuomo C."/>
            <person name="de Hoog S."/>
            <person name="Gorbushina A."/>
            <person name="Stielow B."/>
            <person name="Teixiera M."/>
            <person name="Abouelleil A."/>
            <person name="Chapman S.B."/>
            <person name="Priest M."/>
            <person name="Young S.K."/>
            <person name="Wortman J."/>
            <person name="Nusbaum C."/>
            <person name="Birren B."/>
        </authorList>
    </citation>
    <scope>NUCLEOTIDE SEQUENCE [LARGE SCALE GENOMIC DNA]</scope>
    <source>
        <strain evidence="6 7">CBS 271.37</strain>
    </source>
</reference>
<evidence type="ECO:0000259" key="5">
    <source>
        <dbReference type="SMART" id="SM00849"/>
    </source>
</evidence>
<dbReference type="InterPro" id="IPR036866">
    <property type="entry name" value="RibonucZ/Hydroxyglut_hydro"/>
</dbReference>
<dbReference type="PANTHER" id="PTHR42978">
    <property type="entry name" value="QUORUM-QUENCHING LACTONASE YTNP-RELATED-RELATED"/>
    <property type="match status" value="1"/>
</dbReference>
<proteinExistence type="inferred from homology"/>
<sequence>MGAEHTTQPLKLSRGIKLPKSPSTVSVTAIDSTSRLAVPVSVLIGPPIPGHDRISCPAISFLVKHAATGKQVLFDLGTRKDLSNFSPATARLITQPSWTVEVDKDLADILGENGIPPSRIDAVVWSHWHYDHVGNMKTFPSSTDLVVGPGFREALTPGWPVNENSMLLEADWEGRNLVEMDFSSSDLRIGRFRALDFFADGSFYLLDTPGHAIGHMCALARVTSGPGTAAAAAADDDNDTFILLGGDACHHNGEFRPTDLLPLPETIYPSPISSMSICPASLFQAIHRDKSATTEFYKLAPKFSHDHHAAVDTIHGLEELDADARVLVLVAHDPALTDGSLDVPLFPAGTLDDWKARGLKERIRWHFLRDFAEAAVHGRQQLQTMGEGMVVKG</sequence>
<dbReference type="Gene3D" id="3.60.15.10">
    <property type="entry name" value="Ribonuclease Z/Hydroxyacylglutathione hydrolase-like"/>
    <property type="match status" value="1"/>
</dbReference>
<comment type="similarity">
    <text evidence="1">Belongs to the metallo-beta-lactamase superfamily.</text>
</comment>
<dbReference type="Proteomes" id="UP000053029">
    <property type="component" value="Unassembled WGS sequence"/>
</dbReference>
<keyword evidence="7" id="KW-1185">Reference proteome</keyword>
<dbReference type="GeneID" id="25307874"/>
<dbReference type="HOGENOM" id="CLU_030571_1_0_1"/>
<dbReference type="VEuPathDB" id="FungiDB:Z517_08384"/>
<keyword evidence="2" id="KW-0479">Metal-binding</keyword>
<keyword evidence="3" id="KW-0378">Hydrolase</keyword>
<dbReference type="SMART" id="SM00849">
    <property type="entry name" value="Lactamase_B"/>
    <property type="match status" value="1"/>
</dbReference>
<dbReference type="SUPFAM" id="SSF56281">
    <property type="entry name" value="Metallo-hydrolase/oxidoreductase"/>
    <property type="match status" value="1"/>
</dbReference>
<evidence type="ECO:0000256" key="4">
    <source>
        <dbReference type="ARBA" id="ARBA00022833"/>
    </source>
</evidence>
<dbReference type="CDD" id="cd07730">
    <property type="entry name" value="metallo-hydrolase-like_MBL-fold"/>
    <property type="match status" value="1"/>
</dbReference>
<dbReference type="STRING" id="1442368.A0A0D2DLM7"/>
<keyword evidence="4" id="KW-0862">Zinc</keyword>
<evidence type="ECO:0000313" key="6">
    <source>
        <dbReference type="EMBL" id="KIW78546.1"/>
    </source>
</evidence>
<dbReference type="PANTHER" id="PTHR42978:SF5">
    <property type="entry name" value="METALLO-BETA-LACTAMASE DOMAIN-CONTAINING PROTEIN"/>
    <property type="match status" value="1"/>
</dbReference>
<gene>
    <name evidence="6" type="ORF">Z517_08384</name>
</gene>
<dbReference type="GO" id="GO:0016787">
    <property type="term" value="F:hydrolase activity"/>
    <property type="evidence" value="ECO:0007669"/>
    <property type="project" value="UniProtKB-KW"/>
</dbReference>
<evidence type="ECO:0000256" key="1">
    <source>
        <dbReference type="ARBA" id="ARBA00007749"/>
    </source>
</evidence>
<dbReference type="InterPro" id="IPR001279">
    <property type="entry name" value="Metallo-B-lactamas"/>
</dbReference>
<evidence type="ECO:0000256" key="3">
    <source>
        <dbReference type="ARBA" id="ARBA00022801"/>
    </source>
</evidence>
<organism evidence="6 7">
    <name type="scientific">Fonsecaea pedrosoi CBS 271.37</name>
    <dbReference type="NCBI Taxonomy" id="1442368"/>
    <lineage>
        <taxon>Eukaryota</taxon>
        <taxon>Fungi</taxon>
        <taxon>Dikarya</taxon>
        <taxon>Ascomycota</taxon>
        <taxon>Pezizomycotina</taxon>
        <taxon>Eurotiomycetes</taxon>
        <taxon>Chaetothyriomycetidae</taxon>
        <taxon>Chaetothyriales</taxon>
        <taxon>Herpotrichiellaceae</taxon>
        <taxon>Fonsecaea</taxon>
    </lineage>
</organism>
<dbReference type="InterPro" id="IPR051013">
    <property type="entry name" value="MBL_superfamily_lactonases"/>
</dbReference>
<protein>
    <recommendedName>
        <fullName evidence="5">Metallo-beta-lactamase domain-containing protein</fullName>
    </recommendedName>
</protein>
<dbReference type="RefSeq" id="XP_013282354.1">
    <property type="nucleotide sequence ID" value="XM_013426900.1"/>
</dbReference>
<feature type="domain" description="Metallo-beta-lactamase" evidence="5">
    <location>
        <begin position="57"/>
        <end position="271"/>
    </location>
</feature>
<dbReference type="Pfam" id="PF00753">
    <property type="entry name" value="Lactamase_B"/>
    <property type="match status" value="1"/>
</dbReference>
<evidence type="ECO:0000313" key="7">
    <source>
        <dbReference type="Proteomes" id="UP000053029"/>
    </source>
</evidence>
<accession>A0A0D2DLM7</accession>
<dbReference type="EMBL" id="KN846973">
    <property type="protein sequence ID" value="KIW78546.1"/>
    <property type="molecule type" value="Genomic_DNA"/>
</dbReference>
<name>A0A0D2DLM7_9EURO</name>
<evidence type="ECO:0000256" key="2">
    <source>
        <dbReference type="ARBA" id="ARBA00022723"/>
    </source>
</evidence>
<dbReference type="AlphaFoldDB" id="A0A0D2DLM7"/>